<dbReference type="NCBIfam" id="TIGR02829">
    <property type="entry name" value="spore_III_AE"/>
    <property type="match status" value="1"/>
</dbReference>
<feature type="transmembrane region" description="Helical" evidence="1">
    <location>
        <begin position="165"/>
        <end position="185"/>
    </location>
</feature>
<dbReference type="AlphaFoldDB" id="A0A4R2TNP2"/>
<evidence type="ECO:0000256" key="2">
    <source>
        <dbReference type="SAM" id="SignalP"/>
    </source>
</evidence>
<dbReference type="OrthoDB" id="1706761at2"/>
<keyword evidence="2" id="KW-0732">Signal</keyword>
<evidence type="ECO:0000313" key="4">
    <source>
        <dbReference type="Proteomes" id="UP000295504"/>
    </source>
</evidence>
<name>A0A4R2TNP2_9FIRM</name>
<feature type="transmembrane region" description="Helical" evidence="1">
    <location>
        <begin position="310"/>
        <end position="337"/>
    </location>
</feature>
<accession>A0A4R2TNP2</accession>
<organism evidence="3 4">
    <name type="scientific">Serpentinicella alkaliphila</name>
    <dbReference type="NCBI Taxonomy" id="1734049"/>
    <lineage>
        <taxon>Bacteria</taxon>
        <taxon>Bacillati</taxon>
        <taxon>Bacillota</taxon>
        <taxon>Clostridia</taxon>
        <taxon>Peptostreptococcales</taxon>
        <taxon>Natronincolaceae</taxon>
        <taxon>Serpentinicella</taxon>
    </lineage>
</organism>
<comment type="caution">
    <text evidence="3">The sequence shown here is derived from an EMBL/GenBank/DDBJ whole genome shotgun (WGS) entry which is preliminary data.</text>
</comment>
<dbReference type="RefSeq" id="WP_132848187.1">
    <property type="nucleotide sequence ID" value="NZ_CP058648.1"/>
</dbReference>
<feature type="chain" id="PRO_5020771997" evidence="2">
    <location>
        <begin position="22"/>
        <end position="392"/>
    </location>
</feature>
<evidence type="ECO:0000256" key="1">
    <source>
        <dbReference type="SAM" id="Phobius"/>
    </source>
</evidence>
<keyword evidence="1" id="KW-0472">Membrane</keyword>
<gene>
    <name evidence="3" type="ORF">EDD79_101214</name>
</gene>
<protein>
    <submittedName>
        <fullName evidence="3">Stage III sporulation protein AE</fullName>
    </submittedName>
</protein>
<dbReference type="InterPro" id="IPR014194">
    <property type="entry name" value="Spore_III_AE"/>
</dbReference>
<feature type="transmembrane region" description="Helical" evidence="1">
    <location>
        <begin position="103"/>
        <end position="120"/>
    </location>
</feature>
<keyword evidence="1" id="KW-1133">Transmembrane helix</keyword>
<feature type="signal peptide" evidence="2">
    <location>
        <begin position="1"/>
        <end position="21"/>
    </location>
</feature>
<evidence type="ECO:0000313" key="3">
    <source>
        <dbReference type="EMBL" id="TCQ02885.1"/>
    </source>
</evidence>
<feature type="transmembrane region" description="Helical" evidence="1">
    <location>
        <begin position="241"/>
        <end position="262"/>
    </location>
</feature>
<dbReference type="EMBL" id="SLYC01000012">
    <property type="protein sequence ID" value="TCQ02885.1"/>
    <property type="molecule type" value="Genomic_DNA"/>
</dbReference>
<feature type="transmembrane region" description="Helical" evidence="1">
    <location>
        <begin position="282"/>
        <end position="304"/>
    </location>
</feature>
<reference evidence="3 4" key="1">
    <citation type="submission" date="2019-03" db="EMBL/GenBank/DDBJ databases">
        <title>Genomic Encyclopedia of Type Strains, Phase IV (KMG-IV): sequencing the most valuable type-strain genomes for metagenomic binning, comparative biology and taxonomic classification.</title>
        <authorList>
            <person name="Goeker M."/>
        </authorList>
    </citation>
    <scope>NUCLEOTIDE SEQUENCE [LARGE SCALE GENOMIC DNA]</scope>
    <source>
        <strain evidence="3 4">DSM 100013</strain>
    </source>
</reference>
<feature type="transmembrane region" description="Helical" evidence="1">
    <location>
        <begin position="192"/>
        <end position="221"/>
    </location>
</feature>
<sequence>MKKVLMLIFVIYLFNVCFAYANEDKGSLSPENIVINQIDNVDTQELQDILNTINRDFDEFFPKIEIKSFLQKLIRGEETLSFKQILLGSLNYLFREIVANWKLLGQIIILSAICSILSNLQSAFENDVVAKLAYNACYLVIASITIRSFIIAINLGKETIDMMVTFMQTLMPILLAMIIAMGGITTSAFFQAFLIGAIGIIGTVIKTVVLPLVLFSAVLSIVNNFSTKIQVTKLATLIKQAAALVLGFMFTAFVGVITVQGLTSSTVDGITIRTAKFAVDKFVPIVGGFLSDAMDTVIGASLILKNGIGAIGFITIFLICLMPVIKILALIAIYKLCAAVVEPLSQSNLVKCLNEMSGALVLLFATISSVAIMFFITIAIIVGTGNITVMMR</sequence>
<keyword evidence="4" id="KW-1185">Reference proteome</keyword>
<keyword evidence="1" id="KW-0812">Transmembrane</keyword>
<dbReference type="Proteomes" id="UP000295504">
    <property type="component" value="Unassembled WGS sequence"/>
</dbReference>
<proteinExistence type="predicted"/>
<feature type="transmembrane region" description="Helical" evidence="1">
    <location>
        <begin position="132"/>
        <end position="153"/>
    </location>
</feature>
<dbReference type="Pfam" id="PF09546">
    <property type="entry name" value="Spore_III_AE"/>
    <property type="match status" value="1"/>
</dbReference>
<feature type="transmembrane region" description="Helical" evidence="1">
    <location>
        <begin position="358"/>
        <end position="382"/>
    </location>
</feature>